<dbReference type="InterPro" id="IPR020459">
    <property type="entry name" value="AMP-binding"/>
</dbReference>
<dbReference type="GO" id="GO:0004467">
    <property type="term" value="F:long-chain fatty acid-CoA ligase activity"/>
    <property type="evidence" value="ECO:0007669"/>
    <property type="project" value="TreeGrafter"/>
</dbReference>
<dbReference type="PATRIC" id="fig|1678841.3.peg.732"/>
<reference evidence="5" key="1">
    <citation type="journal article" date="2015" name="Genome Announc.">
        <title>Draft Genome Sequence of Bacteroidales Strain TBC1, a Novel Isolate from a Methanogenic Wastewater Treatment System.</title>
        <authorList>
            <person name="Tourlousse D.M."/>
            <person name="Matsuura N."/>
            <person name="Sun L."/>
            <person name="Toyonaga M."/>
            <person name="Kuroda K."/>
            <person name="Ohashi A."/>
            <person name="Cruz R."/>
            <person name="Yamaguchi T."/>
            <person name="Sekiguchi Y."/>
        </authorList>
    </citation>
    <scope>NUCLEOTIDE SEQUENCE [LARGE SCALE GENOMIC DNA]</scope>
    <source>
        <strain evidence="5">TBC1</strain>
    </source>
</reference>
<keyword evidence="2" id="KW-0276">Fatty acid metabolism</keyword>
<dbReference type="Gene3D" id="3.40.50.12780">
    <property type="entry name" value="N-terminal domain of ligase-like"/>
    <property type="match status" value="1"/>
</dbReference>
<dbReference type="PANTHER" id="PTHR43272">
    <property type="entry name" value="LONG-CHAIN-FATTY-ACID--COA LIGASE"/>
    <property type="match status" value="1"/>
</dbReference>
<dbReference type="GO" id="GO:0016020">
    <property type="term" value="C:membrane"/>
    <property type="evidence" value="ECO:0007669"/>
    <property type="project" value="TreeGrafter"/>
</dbReference>
<dbReference type="InterPro" id="IPR042099">
    <property type="entry name" value="ANL_N_sf"/>
</dbReference>
<keyword evidence="1" id="KW-0436">Ligase</keyword>
<dbReference type="STRING" id="1678841.TBC1_11644"/>
<dbReference type="AlphaFoldDB" id="A0A0S7BY11"/>
<evidence type="ECO:0000259" key="4">
    <source>
        <dbReference type="Pfam" id="PF00501"/>
    </source>
</evidence>
<organism evidence="5">
    <name type="scientific">Lentimicrobium saccharophilum</name>
    <dbReference type="NCBI Taxonomy" id="1678841"/>
    <lineage>
        <taxon>Bacteria</taxon>
        <taxon>Pseudomonadati</taxon>
        <taxon>Bacteroidota</taxon>
        <taxon>Bacteroidia</taxon>
        <taxon>Bacteroidales</taxon>
        <taxon>Lentimicrobiaceae</taxon>
        <taxon>Lentimicrobium</taxon>
    </lineage>
</organism>
<protein>
    <submittedName>
        <fullName evidence="5">Long-chain acyl-CoA synthetase</fullName>
    </submittedName>
</protein>
<gene>
    <name evidence="5" type="ORF">TBC1_11644</name>
</gene>
<evidence type="ECO:0000256" key="1">
    <source>
        <dbReference type="ARBA" id="ARBA00022598"/>
    </source>
</evidence>
<accession>A0A0S7BY11</accession>
<evidence type="ECO:0000256" key="3">
    <source>
        <dbReference type="ARBA" id="ARBA00023098"/>
    </source>
</evidence>
<evidence type="ECO:0000313" key="5">
    <source>
        <dbReference type="EMBL" id="GAP42513.1"/>
    </source>
</evidence>
<dbReference type="PANTHER" id="PTHR43272:SF32">
    <property type="entry name" value="AMP-DEPENDENT SYNTHETASE_LIGASE DOMAIN-CONTAINING PROTEIN"/>
    <property type="match status" value="1"/>
</dbReference>
<keyword evidence="6" id="KW-1185">Reference proteome</keyword>
<dbReference type="CDD" id="cd05907">
    <property type="entry name" value="VL_LC_FACS_like"/>
    <property type="match status" value="1"/>
</dbReference>
<dbReference type="InterPro" id="IPR000873">
    <property type="entry name" value="AMP-dep_synth/lig_dom"/>
</dbReference>
<feature type="domain" description="AMP-dependent synthetase/ligase" evidence="4">
    <location>
        <begin position="27"/>
        <end position="417"/>
    </location>
</feature>
<dbReference type="Proteomes" id="UP000053091">
    <property type="component" value="Unassembled WGS sequence"/>
</dbReference>
<dbReference type="SUPFAM" id="SSF56801">
    <property type="entry name" value="Acetyl-CoA synthetase-like"/>
    <property type="match status" value="1"/>
</dbReference>
<dbReference type="RefSeq" id="WP_062038415.1">
    <property type="nucleotide sequence ID" value="NZ_DF968182.1"/>
</dbReference>
<dbReference type="PROSITE" id="PS00455">
    <property type="entry name" value="AMP_BINDING"/>
    <property type="match status" value="1"/>
</dbReference>
<dbReference type="PRINTS" id="PR00154">
    <property type="entry name" value="AMPBINDING"/>
</dbReference>
<keyword evidence="3" id="KW-0443">Lipid metabolism</keyword>
<dbReference type="EMBL" id="DF968182">
    <property type="protein sequence ID" value="GAP42513.1"/>
    <property type="molecule type" value="Genomic_DNA"/>
</dbReference>
<dbReference type="OrthoDB" id="9803968at2"/>
<evidence type="ECO:0000313" key="6">
    <source>
        <dbReference type="Proteomes" id="UP000053091"/>
    </source>
</evidence>
<sequence length="593" mass="67051">MTKVSRLFDLLPHYSEVYQPKDDVIAGKEDGIWRKYSITEYRRIADAISYALLYSGIGKGDMVATIMPSRPEWNFIDMGIMQAGAVHVPIYPTISESDYKYILSHAGIKMLFISGKDIYRKIEHIIPEVQSLTAVYSVKEVNGLRLLDDFITMGLEHPAVEALSDIKKTIRPDDLATLIYTSGTTGNPKGVMLSHDNILSNVIAVSHIPPVGENGKAVSYLPLCHVYERMLNYMYQYLGISVYYAENVASIAENMREVKPDILSTVPRLLEKIYDKIIMNGRKLGGIKKIIFFWAVNLGLKYELYGANGWYYELKLKLANKLVFSKWRAALGNNMKVIVSGGAALQPRLSRVFWAAGIPVLEGYGLTETSPVIAVSDFSEQGISFGTVGRVLKGVEVMIANDGEILAKGRNIMMGYYKEDELTKSAIDPEGWFHTGDIGKIEPEGHLRITGRKKEIFKTSLGKYISPEQLENKFKESPFIDTLMVLGENQKFAAALIVPDFNHLKSWCAIKEVPYTTDAEMVNLPRIRKRFQVEIDKYNKFFGATEQVKRFELLDKEWTVDTGELTASLKLRRGYISEKYSERIQKIFDIEEA</sequence>
<name>A0A0S7BY11_9BACT</name>
<evidence type="ECO:0000256" key="2">
    <source>
        <dbReference type="ARBA" id="ARBA00022832"/>
    </source>
</evidence>
<dbReference type="Pfam" id="PF00501">
    <property type="entry name" value="AMP-binding"/>
    <property type="match status" value="1"/>
</dbReference>
<dbReference type="Pfam" id="PF23562">
    <property type="entry name" value="AMP-binding_C_3"/>
    <property type="match status" value="1"/>
</dbReference>
<dbReference type="InterPro" id="IPR020845">
    <property type="entry name" value="AMP-binding_CS"/>
</dbReference>
<proteinExistence type="predicted"/>